<sequence>MRLVVAVALAAVMVWLPTDQVSDGNYQMIEDWITGPEDIGGVSGVTTDDEGNIYAFRRNANNVWNLDAAGKLVKEWGQDIAIWTHSIRV</sequence>
<dbReference type="Gene3D" id="2.120.10.30">
    <property type="entry name" value="TolB, C-terminal domain"/>
    <property type="match status" value="1"/>
</dbReference>
<dbReference type="AlphaFoldDB" id="A0A383EYR5"/>
<name>A0A383EYR5_9ZZZZ</name>
<reference evidence="1" key="1">
    <citation type="submission" date="2018-05" db="EMBL/GenBank/DDBJ databases">
        <authorList>
            <person name="Lanie J.A."/>
            <person name="Ng W.-L."/>
            <person name="Kazmierczak K.M."/>
            <person name="Andrzejewski T.M."/>
            <person name="Davidsen T.M."/>
            <person name="Wayne K.J."/>
            <person name="Tettelin H."/>
            <person name="Glass J.I."/>
            <person name="Rusch D."/>
            <person name="Podicherti R."/>
            <person name="Tsui H.-C.T."/>
            <person name="Winkler M.E."/>
        </authorList>
    </citation>
    <scope>NUCLEOTIDE SEQUENCE</scope>
</reference>
<feature type="non-terminal residue" evidence="1">
    <location>
        <position position="89"/>
    </location>
</feature>
<accession>A0A383EYR5</accession>
<dbReference type="SUPFAM" id="SSF63829">
    <property type="entry name" value="Calcium-dependent phosphotriesterase"/>
    <property type="match status" value="1"/>
</dbReference>
<protein>
    <recommendedName>
        <fullName evidence="2">SMP-30/Gluconolactonase/LRE-like region domain-containing protein</fullName>
    </recommendedName>
</protein>
<proteinExistence type="predicted"/>
<dbReference type="EMBL" id="UINC01229963">
    <property type="protein sequence ID" value="SVE61891.1"/>
    <property type="molecule type" value="Genomic_DNA"/>
</dbReference>
<evidence type="ECO:0000313" key="1">
    <source>
        <dbReference type="EMBL" id="SVE61891.1"/>
    </source>
</evidence>
<dbReference type="InterPro" id="IPR011042">
    <property type="entry name" value="6-blade_b-propeller_TolB-like"/>
</dbReference>
<evidence type="ECO:0008006" key="2">
    <source>
        <dbReference type="Google" id="ProtNLM"/>
    </source>
</evidence>
<organism evidence="1">
    <name type="scientific">marine metagenome</name>
    <dbReference type="NCBI Taxonomy" id="408172"/>
    <lineage>
        <taxon>unclassified sequences</taxon>
        <taxon>metagenomes</taxon>
        <taxon>ecological metagenomes</taxon>
    </lineage>
</organism>
<gene>
    <name evidence="1" type="ORF">METZ01_LOCUS514745</name>
</gene>